<dbReference type="STRING" id="439219.SAMN02910293_02009"/>
<protein>
    <submittedName>
        <fullName evidence="1">Uncharacterized protein</fullName>
    </submittedName>
</protein>
<evidence type="ECO:0000313" key="2">
    <source>
        <dbReference type="Proteomes" id="UP000182508"/>
    </source>
</evidence>
<sequence length="447" mass="53715">MEFKITKKYLLDIASLRLDCKVREINRERKVVSNREYYWEHGINKKQKPKYSMLSNEEIYSSNAPLIGQIRSGKINKKNPHLFTNSAVKAIYNNCKFNPFETSFGLNEEEEINFRKRNMMFQTYDEIFFGSESEQYILETFFPTALMLDILYETYDENLWRIVLGFVPLNVVFEKIKLNVKDIRKVYNLLIKDNWELLLTGIFRASEKFGFFGDSIKNHFTLDLEYFVDFYNSYIPIEQEGQNRLARVERALSLYYEEVLKEKFEQFIDRKNDFEYQSIESMIAIQKDAQKYQKAIIESVTTKQLRISSSSWDYDFLDELEHLNKQEELTDEYSNLLHVTRISNMIDKVFEEMTILQSKHEDRNHWGGNYLGYIQKYQKGNEILDYFSTGNSEVLKPLILESEKRENKLSDHLRERLYIKKHPNSNLAKEEFEKKEKFRKRKYNRTR</sequence>
<dbReference type="RefSeq" id="WP_074486545.1">
    <property type="nucleotide sequence ID" value="NZ_FMXP01000033.1"/>
</dbReference>
<reference evidence="1 2" key="1">
    <citation type="submission" date="2016-10" db="EMBL/GenBank/DDBJ databases">
        <authorList>
            <person name="de Groot N.N."/>
        </authorList>
    </citation>
    <scope>NUCLEOTIDE SEQUENCE [LARGE SCALE GENOMIC DNA]</scope>
    <source>
        <strain evidence="1 2">A-4</strain>
    </source>
</reference>
<evidence type="ECO:0000313" key="1">
    <source>
        <dbReference type="EMBL" id="SDB40898.1"/>
    </source>
</evidence>
<dbReference type="EMBL" id="FMXP01000033">
    <property type="protein sequence ID" value="SDB40898.1"/>
    <property type="molecule type" value="Genomic_DNA"/>
</dbReference>
<dbReference type="AlphaFoldDB" id="A0A1G6D707"/>
<organism evidence="1 2">
    <name type="scientific">Streptococcus henryi</name>
    <dbReference type="NCBI Taxonomy" id="439219"/>
    <lineage>
        <taxon>Bacteria</taxon>
        <taxon>Bacillati</taxon>
        <taxon>Bacillota</taxon>
        <taxon>Bacilli</taxon>
        <taxon>Lactobacillales</taxon>
        <taxon>Streptococcaceae</taxon>
        <taxon>Streptococcus</taxon>
    </lineage>
</organism>
<proteinExistence type="predicted"/>
<gene>
    <name evidence="1" type="ORF">SAMN02910293_02009</name>
</gene>
<keyword evidence="2" id="KW-1185">Reference proteome</keyword>
<name>A0A1G6D707_9STRE</name>
<dbReference type="Proteomes" id="UP000182508">
    <property type="component" value="Unassembled WGS sequence"/>
</dbReference>
<accession>A0A1G6D707</accession>